<keyword evidence="3" id="KW-1185">Reference proteome</keyword>
<dbReference type="InParanoid" id="A0A0D0DQ39"/>
<accession>A0A0D0DQ39</accession>
<feature type="compositionally biased region" description="Basic and acidic residues" evidence="1">
    <location>
        <begin position="95"/>
        <end position="107"/>
    </location>
</feature>
<protein>
    <submittedName>
        <fullName evidence="2">Uncharacterized protein</fullName>
    </submittedName>
</protein>
<gene>
    <name evidence="2" type="ORF">PAXRUDRAFT_457738</name>
</gene>
<name>A0A0D0DQ39_9AGAM</name>
<dbReference type="HOGENOM" id="CLU_2004636_0_0_1"/>
<dbReference type="Proteomes" id="UP000054538">
    <property type="component" value="Unassembled WGS sequence"/>
</dbReference>
<evidence type="ECO:0000313" key="3">
    <source>
        <dbReference type="Proteomes" id="UP000054538"/>
    </source>
</evidence>
<reference evidence="2 3" key="1">
    <citation type="submission" date="2014-04" db="EMBL/GenBank/DDBJ databases">
        <authorList>
            <consortium name="DOE Joint Genome Institute"/>
            <person name="Kuo A."/>
            <person name="Kohler A."/>
            <person name="Jargeat P."/>
            <person name="Nagy L.G."/>
            <person name="Floudas D."/>
            <person name="Copeland A."/>
            <person name="Barry K.W."/>
            <person name="Cichocki N."/>
            <person name="Veneault-Fourrey C."/>
            <person name="LaButti K."/>
            <person name="Lindquist E.A."/>
            <person name="Lipzen A."/>
            <person name="Lundell T."/>
            <person name="Morin E."/>
            <person name="Murat C."/>
            <person name="Sun H."/>
            <person name="Tunlid A."/>
            <person name="Henrissat B."/>
            <person name="Grigoriev I.V."/>
            <person name="Hibbett D.S."/>
            <person name="Martin F."/>
            <person name="Nordberg H.P."/>
            <person name="Cantor M.N."/>
            <person name="Hua S.X."/>
        </authorList>
    </citation>
    <scope>NUCLEOTIDE SEQUENCE [LARGE SCALE GENOMIC DNA]</scope>
    <source>
        <strain evidence="2 3">Ve08.2h10</strain>
    </source>
</reference>
<reference evidence="3" key="2">
    <citation type="submission" date="2015-01" db="EMBL/GenBank/DDBJ databases">
        <title>Evolutionary Origins and Diversification of the Mycorrhizal Mutualists.</title>
        <authorList>
            <consortium name="DOE Joint Genome Institute"/>
            <consortium name="Mycorrhizal Genomics Consortium"/>
            <person name="Kohler A."/>
            <person name="Kuo A."/>
            <person name="Nagy L.G."/>
            <person name="Floudas D."/>
            <person name="Copeland A."/>
            <person name="Barry K.W."/>
            <person name="Cichocki N."/>
            <person name="Veneault-Fourrey C."/>
            <person name="LaButti K."/>
            <person name="Lindquist E.A."/>
            <person name="Lipzen A."/>
            <person name="Lundell T."/>
            <person name="Morin E."/>
            <person name="Murat C."/>
            <person name="Riley R."/>
            <person name="Ohm R."/>
            <person name="Sun H."/>
            <person name="Tunlid A."/>
            <person name="Henrissat B."/>
            <person name="Grigoriev I.V."/>
            <person name="Hibbett D.S."/>
            <person name="Martin F."/>
        </authorList>
    </citation>
    <scope>NUCLEOTIDE SEQUENCE [LARGE SCALE GENOMIC DNA]</scope>
    <source>
        <strain evidence="3">Ve08.2h10</strain>
    </source>
</reference>
<dbReference type="EMBL" id="KN825116">
    <property type="protein sequence ID" value="KIK94328.1"/>
    <property type="molecule type" value="Genomic_DNA"/>
</dbReference>
<organism evidence="2 3">
    <name type="scientific">Paxillus rubicundulus Ve08.2h10</name>
    <dbReference type="NCBI Taxonomy" id="930991"/>
    <lineage>
        <taxon>Eukaryota</taxon>
        <taxon>Fungi</taxon>
        <taxon>Dikarya</taxon>
        <taxon>Basidiomycota</taxon>
        <taxon>Agaricomycotina</taxon>
        <taxon>Agaricomycetes</taxon>
        <taxon>Agaricomycetidae</taxon>
        <taxon>Boletales</taxon>
        <taxon>Paxilineae</taxon>
        <taxon>Paxillaceae</taxon>
        <taxon>Paxillus</taxon>
    </lineage>
</organism>
<dbReference type="AlphaFoldDB" id="A0A0D0DQ39"/>
<evidence type="ECO:0000313" key="2">
    <source>
        <dbReference type="EMBL" id="KIK94328.1"/>
    </source>
</evidence>
<sequence length="124" mass="14386">MTYCLSPSCAHTMCTVFLHITYASCNRNAGLATTGESLILPCTRYCIIHCHDRYVWYSANYLTKHYIPDGLRPYQSYSRSIVPYSDSFQPKKIEVDLKSRPQRDKNRSFTKGYHPTHQANKSRI</sequence>
<proteinExistence type="predicted"/>
<feature type="region of interest" description="Disordered" evidence="1">
    <location>
        <begin position="95"/>
        <end position="124"/>
    </location>
</feature>
<evidence type="ECO:0000256" key="1">
    <source>
        <dbReference type="SAM" id="MobiDB-lite"/>
    </source>
</evidence>